<dbReference type="Proteomes" id="UP000321746">
    <property type="component" value="Unassembled WGS sequence"/>
</dbReference>
<accession>A0A511XGT8</accession>
<gene>
    <name evidence="1" type="ORF">AOE01nite_03880</name>
</gene>
<keyword evidence="2" id="KW-1185">Reference proteome</keyword>
<protein>
    <submittedName>
        <fullName evidence="1">Uncharacterized protein</fullName>
    </submittedName>
</protein>
<dbReference type="AlphaFoldDB" id="A0A511XGT8"/>
<comment type="caution">
    <text evidence="1">The sequence shown here is derived from an EMBL/GenBank/DDBJ whole genome shotgun (WGS) entry which is preliminary data.</text>
</comment>
<reference evidence="1 2" key="1">
    <citation type="submission" date="2019-07" db="EMBL/GenBank/DDBJ databases">
        <title>Whole genome shotgun sequence of Acetobacter oeni NBRC 105207.</title>
        <authorList>
            <person name="Hosoyama A."/>
            <person name="Uohara A."/>
            <person name="Ohji S."/>
            <person name="Ichikawa N."/>
        </authorList>
    </citation>
    <scope>NUCLEOTIDE SEQUENCE [LARGE SCALE GENOMIC DNA]</scope>
    <source>
        <strain evidence="1 2">NBRC 105207</strain>
    </source>
</reference>
<organism evidence="1 2">
    <name type="scientific">Acetobacter oeni</name>
    <dbReference type="NCBI Taxonomy" id="304077"/>
    <lineage>
        <taxon>Bacteria</taxon>
        <taxon>Pseudomonadati</taxon>
        <taxon>Pseudomonadota</taxon>
        <taxon>Alphaproteobacteria</taxon>
        <taxon>Acetobacterales</taxon>
        <taxon>Acetobacteraceae</taxon>
        <taxon>Acetobacter</taxon>
    </lineage>
</organism>
<sequence>MRYSHERESNGRQVAFGEAGCLNDKQDPKALSDVAVRYDNRNECRVRREAL</sequence>
<name>A0A511XGT8_9PROT</name>
<evidence type="ECO:0000313" key="2">
    <source>
        <dbReference type="Proteomes" id="UP000321746"/>
    </source>
</evidence>
<proteinExistence type="predicted"/>
<evidence type="ECO:0000313" key="1">
    <source>
        <dbReference type="EMBL" id="GEN62164.1"/>
    </source>
</evidence>
<dbReference type="EMBL" id="BJYG01000002">
    <property type="protein sequence ID" value="GEN62164.1"/>
    <property type="molecule type" value="Genomic_DNA"/>
</dbReference>